<dbReference type="EMBL" id="QBKS01000001">
    <property type="protein sequence ID" value="PTX56879.1"/>
    <property type="molecule type" value="Genomic_DNA"/>
</dbReference>
<keyword evidence="1" id="KW-0472">Membrane</keyword>
<dbReference type="Pfam" id="PF13801">
    <property type="entry name" value="Metal_resist"/>
    <property type="match status" value="1"/>
</dbReference>
<protein>
    <submittedName>
        <fullName evidence="2">Putative membrane protein</fullName>
    </submittedName>
</protein>
<keyword evidence="3" id="KW-1185">Reference proteome</keyword>
<proteinExistence type="predicted"/>
<dbReference type="OrthoDB" id="7865640at2"/>
<keyword evidence="1" id="KW-0812">Transmembrane</keyword>
<evidence type="ECO:0000313" key="3">
    <source>
        <dbReference type="Proteomes" id="UP000243978"/>
    </source>
</evidence>
<feature type="transmembrane region" description="Helical" evidence="1">
    <location>
        <begin position="20"/>
        <end position="41"/>
    </location>
</feature>
<evidence type="ECO:0000256" key="1">
    <source>
        <dbReference type="SAM" id="Phobius"/>
    </source>
</evidence>
<comment type="caution">
    <text evidence="2">The sequence shown here is derived from an EMBL/GenBank/DDBJ whole genome shotgun (WGS) entry which is preliminary data.</text>
</comment>
<reference evidence="2 3" key="1">
    <citation type="submission" date="2018-04" db="EMBL/GenBank/DDBJ databases">
        <title>Genomic Encyclopedia of Archaeal and Bacterial Type Strains, Phase II (KMG-II): from individual species to whole genera.</title>
        <authorList>
            <person name="Goeker M."/>
        </authorList>
    </citation>
    <scope>NUCLEOTIDE SEQUENCE [LARGE SCALE GENOMIC DNA]</scope>
    <source>
        <strain evidence="2 3">DSM 100977</strain>
    </source>
</reference>
<dbReference type="AlphaFoldDB" id="A0A2T6BLF0"/>
<accession>A0A2T6BLF0</accession>
<sequence>MSDLNKTDPSSRPSGRGLRIALAISLALNLLIVGAIAGAALSGRGGGERSKGERISSSAEMSAVGLYGRALSREDRREIGRALTRSAPGKGRALRRELRALAGEAVALLNADPFDAARFGEILTRQQGLIKDRSDEARAVLLAHISAMSLEERRAYASGLERAMVRRPGGRQPDGN</sequence>
<dbReference type="InterPro" id="IPR025961">
    <property type="entry name" value="Metal_resist"/>
</dbReference>
<name>A0A2T6BLF0_9RHOB</name>
<dbReference type="Proteomes" id="UP000243978">
    <property type="component" value="Unassembled WGS sequence"/>
</dbReference>
<keyword evidence="1" id="KW-1133">Transmembrane helix</keyword>
<gene>
    <name evidence="2" type="ORF">C8N43_1544</name>
</gene>
<evidence type="ECO:0000313" key="2">
    <source>
        <dbReference type="EMBL" id="PTX56879.1"/>
    </source>
</evidence>
<organism evidence="2 3">
    <name type="scientific">Litoreibacter ponti</name>
    <dbReference type="NCBI Taxonomy" id="1510457"/>
    <lineage>
        <taxon>Bacteria</taxon>
        <taxon>Pseudomonadati</taxon>
        <taxon>Pseudomonadota</taxon>
        <taxon>Alphaproteobacteria</taxon>
        <taxon>Rhodobacterales</taxon>
        <taxon>Roseobacteraceae</taxon>
        <taxon>Litoreibacter</taxon>
    </lineage>
</organism>
<dbReference type="RefSeq" id="WP_107845026.1">
    <property type="nucleotide sequence ID" value="NZ_QBKS01000001.1"/>
</dbReference>